<sequence length="544" mass="61651">MASLRKLPRELLFDIAERIRADAPVRANITAWDERHAQNQKALISLSCVCKGFRDSLFNKVFHSVVISSPGALQSLLCLLRDRPEIRENILRLRLRVLPSTNRGEPTMDLQEMRAIKTWVGTWGFEPTLNFMDDDAIRRSWCKGWKYDPVDEACTGFACALLLCLLPGIRDIFLSTSDELIRETYSQLSDRARCLLSEATAGRDGSSGSEDDRQCIMPALSSLVVSQLERFDRLDVKNCVQSTWAKAAMGPAVFAKAVSEVHVDTLCLHTNNFERASSVVNFDHISRLSLVDVSFSDGADGFAEFVGRFKNLTTFMYFLSSPWRRNEIPWQSTYIAPKDVIRRLGEISKGIRTLCLRVFGGCQEGLGWEDDFGIESLEDFASLENLYIDAEALVVFEQLEPSYLLGDDDRYDDGDDEYDDDKEDKDQKRREHDDRLLFCYCDDERYSDDHRALFRCRAIDTLPPSVKRLHLPGPRSGYYQGDNVKLVEHSLSRLATSPRPGMALEELVAACCRHWKCKPDLAAFKKAGIQAGSGSAVDRHPELW</sequence>
<feature type="compositionally biased region" description="Acidic residues" evidence="1">
    <location>
        <begin position="409"/>
        <end position="423"/>
    </location>
</feature>
<name>A0A8H6IW97_9PEZI</name>
<evidence type="ECO:0000313" key="3">
    <source>
        <dbReference type="Proteomes" id="UP000652219"/>
    </source>
</evidence>
<accession>A0A8H6IW97</accession>
<reference evidence="2 3" key="1">
    <citation type="journal article" date="2020" name="Phytopathology">
        <title>Genome Sequence Resources of Colletotrichum truncatum, C. plurivorum, C. musicola, and C. sojae: Four Species Pathogenic to Soybean (Glycine max).</title>
        <authorList>
            <person name="Rogerio F."/>
            <person name="Boufleur T.R."/>
            <person name="Ciampi-Guillardi M."/>
            <person name="Sukno S.A."/>
            <person name="Thon M.R."/>
            <person name="Massola Junior N.S."/>
            <person name="Baroncelli R."/>
        </authorList>
    </citation>
    <scope>NUCLEOTIDE SEQUENCE [LARGE SCALE GENOMIC DNA]</scope>
    <source>
        <strain evidence="2 3">LFN0009</strain>
    </source>
</reference>
<comment type="caution">
    <text evidence="2">The sequence shown here is derived from an EMBL/GenBank/DDBJ whole genome shotgun (WGS) entry which is preliminary data.</text>
</comment>
<dbReference type="AlphaFoldDB" id="A0A8H6IW97"/>
<organism evidence="2 3">
    <name type="scientific">Colletotrichum sojae</name>
    <dbReference type="NCBI Taxonomy" id="2175907"/>
    <lineage>
        <taxon>Eukaryota</taxon>
        <taxon>Fungi</taxon>
        <taxon>Dikarya</taxon>
        <taxon>Ascomycota</taxon>
        <taxon>Pezizomycotina</taxon>
        <taxon>Sordariomycetes</taxon>
        <taxon>Hypocreomycetidae</taxon>
        <taxon>Glomerellales</taxon>
        <taxon>Glomerellaceae</taxon>
        <taxon>Colletotrichum</taxon>
        <taxon>Colletotrichum orchidearum species complex</taxon>
    </lineage>
</organism>
<evidence type="ECO:0000313" key="2">
    <source>
        <dbReference type="EMBL" id="KAF6801187.1"/>
    </source>
</evidence>
<proteinExistence type="predicted"/>
<feature type="region of interest" description="Disordered" evidence="1">
    <location>
        <begin position="406"/>
        <end position="427"/>
    </location>
</feature>
<evidence type="ECO:0000256" key="1">
    <source>
        <dbReference type="SAM" id="MobiDB-lite"/>
    </source>
</evidence>
<gene>
    <name evidence="2" type="ORF">CSOJ01_11917</name>
</gene>
<dbReference type="EMBL" id="WIGN01000291">
    <property type="protein sequence ID" value="KAF6801187.1"/>
    <property type="molecule type" value="Genomic_DNA"/>
</dbReference>
<dbReference type="Proteomes" id="UP000652219">
    <property type="component" value="Unassembled WGS sequence"/>
</dbReference>
<protein>
    <submittedName>
        <fullName evidence="2">Uncharacterized protein</fullName>
    </submittedName>
</protein>
<keyword evidence="3" id="KW-1185">Reference proteome</keyword>